<protein>
    <recommendedName>
        <fullName evidence="3">histidine kinase</fullName>
        <ecNumber evidence="3">2.7.13.3</ecNumber>
    </recommendedName>
</protein>
<evidence type="ECO:0000256" key="7">
    <source>
        <dbReference type="ARBA" id="ARBA00022741"/>
    </source>
</evidence>
<reference evidence="14 15" key="1">
    <citation type="submission" date="2016-11" db="EMBL/GenBank/DDBJ databases">
        <authorList>
            <person name="Jaros S."/>
            <person name="Januszkiewicz K."/>
            <person name="Wedrychowicz H."/>
        </authorList>
    </citation>
    <scope>NUCLEOTIDE SEQUENCE [LARGE SCALE GENOMIC DNA]</scope>
    <source>
        <strain evidence="14 15">DSM 2631</strain>
    </source>
</reference>
<feature type="transmembrane region" description="Helical" evidence="12">
    <location>
        <begin position="37"/>
        <end position="56"/>
    </location>
</feature>
<dbReference type="GO" id="GO:0000155">
    <property type="term" value="F:phosphorelay sensor kinase activity"/>
    <property type="evidence" value="ECO:0007669"/>
    <property type="project" value="InterPro"/>
</dbReference>
<dbReference type="Pfam" id="PF02518">
    <property type="entry name" value="HATPase_c"/>
    <property type="match status" value="1"/>
</dbReference>
<dbReference type="OrthoDB" id="153958at2"/>
<dbReference type="Gene3D" id="1.10.287.130">
    <property type="match status" value="1"/>
</dbReference>
<dbReference type="EMBL" id="FQVM01000003">
    <property type="protein sequence ID" value="SHE48974.1"/>
    <property type="molecule type" value="Genomic_DNA"/>
</dbReference>
<evidence type="ECO:0000256" key="4">
    <source>
        <dbReference type="ARBA" id="ARBA00022475"/>
    </source>
</evidence>
<dbReference type="GO" id="GO:0005524">
    <property type="term" value="F:ATP binding"/>
    <property type="evidence" value="ECO:0007669"/>
    <property type="project" value="UniProtKB-KW"/>
</dbReference>
<feature type="domain" description="Histidine kinase" evidence="13">
    <location>
        <begin position="92"/>
        <end position="338"/>
    </location>
</feature>
<dbReference type="STRING" id="1533.SAMN05443638_103174"/>
<evidence type="ECO:0000256" key="3">
    <source>
        <dbReference type="ARBA" id="ARBA00012438"/>
    </source>
</evidence>
<dbReference type="InterPro" id="IPR003594">
    <property type="entry name" value="HATPase_dom"/>
</dbReference>
<dbReference type="Pfam" id="PF00512">
    <property type="entry name" value="HisKA"/>
    <property type="match status" value="1"/>
</dbReference>
<keyword evidence="8 14" id="KW-0418">Kinase</keyword>
<keyword evidence="12" id="KW-1133">Transmembrane helix</keyword>
<evidence type="ECO:0000256" key="8">
    <source>
        <dbReference type="ARBA" id="ARBA00022777"/>
    </source>
</evidence>
<dbReference type="AlphaFoldDB" id="A0A1M4TX69"/>
<dbReference type="CDD" id="cd16922">
    <property type="entry name" value="HATPase_EvgS-ArcB-TorS-like"/>
    <property type="match status" value="1"/>
</dbReference>
<accession>A0A1M4TX69</accession>
<evidence type="ECO:0000256" key="5">
    <source>
        <dbReference type="ARBA" id="ARBA00022553"/>
    </source>
</evidence>
<dbReference type="PANTHER" id="PTHR43711:SF30">
    <property type="entry name" value="HISTIDINE KINASE"/>
    <property type="match status" value="1"/>
</dbReference>
<keyword evidence="7" id="KW-0547">Nucleotide-binding</keyword>
<organism evidence="14 15">
    <name type="scientific">Clostridium fallax</name>
    <dbReference type="NCBI Taxonomy" id="1533"/>
    <lineage>
        <taxon>Bacteria</taxon>
        <taxon>Bacillati</taxon>
        <taxon>Bacillota</taxon>
        <taxon>Clostridia</taxon>
        <taxon>Eubacteriales</taxon>
        <taxon>Clostridiaceae</taxon>
        <taxon>Clostridium</taxon>
    </lineage>
</organism>
<keyword evidence="15" id="KW-1185">Reference proteome</keyword>
<dbReference type="RefSeq" id="WP_072892876.1">
    <property type="nucleotide sequence ID" value="NZ_FQVM01000003.1"/>
</dbReference>
<evidence type="ECO:0000256" key="2">
    <source>
        <dbReference type="ARBA" id="ARBA00004236"/>
    </source>
</evidence>
<dbReference type="SUPFAM" id="SSF47384">
    <property type="entry name" value="Homodimeric domain of signal transducing histidine kinase"/>
    <property type="match status" value="1"/>
</dbReference>
<dbReference type="PRINTS" id="PR00344">
    <property type="entry name" value="BCTRLSENSOR"/>
</dbReference>
<dbReference type="InterPro" id="IPR050736">
    <property type="entry name" value="Sensor_HK_Regulatory"/>
</dbReference>
<evidence type="ECO:0000259" key="13">
    <source>
        <dbReference type="PROSITE" id="PS50109"/>
    </source>
</evidence>
<dbReference type="InterPro" id="IPR003661">
    <property type="entry name" value="HisK_dim/P_dom"/>
</dbReference>
<comment type="catalytic activity">
    <reaction evidence="1">
        <text>ATP + protein L-histidine = ADP + protein N-phospho-L-histidine.</text>
        <dbReference type="EC" id="2.7.13.3"/>
    </reaction>
</comment>
<evidence type="ECO:0000256" key="10">
    <source>
        <dbReference type="ARBA" id="ARBA00023012"/>
    </source>
</evidence>
<dbReference type="InterPro" id="IPR004358">
    <property type="entry name" value="Sig_transdc_His_kin-like_C"/>
</dbReference>
<keyword evidence="4" id="KW-1003">Cell membrane</keyword>
<dbReference type="FunFam" id="3.30.565.10:FF:000023">
    <property type="entry name" value="PAS domain-containing sensor histidine kinase"/>
    <property type="match status" value="1"/>
</dbReference>
<dbReference type="Gene3D" id="3.30.565.10">
    <property type="entry name" value="Histidine kinase-like ATPase, C-terminal domain"/>
    <property type="match status" value="1"/>
</dbReference>
<dbReference type="SMART" id="SM00388">
    <property type="entry name" value="HisKA"/>
    <property type="match status" value="1"/>
</dbReference>
<keyword evidence="6" id="KW-0808">Transferase</keyword>
<keyword evidence="5" id="KW-0597">Phosphoprotein</keyword>
<dbReference type="PANTHER" id="PTHR43711">
    <property type="entry name" value="TWO-COMPONENT HISTIDINE KINASE"/>
    <property type="match status" value="1"/>
</dbReference>
<evidence type="ECO:0000313" key="15">
    <source>
        <dbReference type="Proteomes" id="UP000184035"/>
    </source>
</evidence>
<sequence>MQLNKCCWKLLLIFEFIIFLIIILLLIFSINDENFKFIISIMCYVVIVNIILIYKIKEKLDTNKKEDKEFKLNENEDNILKDNKVIVNSFSTVSHELRTPLTSIVGFSKLIKKRLNEIAKIYLDKDVLEIHFSKEDNYHTKYKKFTKSMKKIEENIDIIISEGDRLTSIINNFLDFSKLESGYVELHKENVDIQELTSKAMLMFYSLVQAKNIYLSDEVEEDLPEIYCDKDKIFQVILNLIANSIKFTEEGFIYCRVKKYDENYIIVEVEDSGIGIDKEHHEKIFESFTQIKNNSFGSNGTGLGLAICKRIIEAHKGTIWVESDEGEGSKFFFKIPIN</sequence>
<keyword evidence="12" id="KW-0812">Transmembrane</keyword>
<keyword evidence="10" id="KW-0902">Two-component regulatory system</keyword>
<dbReference type="Proteomes" id="UP000184035">
    <property type="component" value="Unassembled WGS sequence"/>
</dbReference>
<evidence type="ECO:0000256" key="11">
    <source>
        <dbReference type="ARBA" id="ARBA00023136"/>
    </source>
</evidence>
<keyword evidence="11 12" id="KW-0472">Membrane</keyword>
<proteinExistence type="predicted"/>
<dbReference type="GO" id="GO:0005886">
    <property type="term" value="C:plasma membrane"/>
    <property type="evidence" value="ECO:0007669"/>
    <property type="project" value="UniProtKB-SubCell"/>
</dbReference>
<name>A0A1M4TX69_9CLOT</name>
<evidence type="ECO:0000256" key="9">
    <source>
        <dbReference type="ARBA" id="ARBA00022840"/>
    </source>
</evidence>
<comment type="subcellular location">
    <subcellularLocation>
        <location evidence="2">Cell membrane</location>
    </subcellularLocation>
</comment>
<keyword evidence="9" id="KW-0067">ATP-binding</keyword>
<dbReference type="PROSITE" id="PS50109">
    <property type="entry name" value="HIS_KIN"/>
    <property type="match status" value="1"/>
</dbReference>
<evidence type="ECO:0000256" key="12">
    <source>
        <dbReference type="SAM" id="Phobius"/>
    </source>
</evidence>
<dbReference type="InterPro" id="IPR036890">
    <property type="entry name" value="HATPase_C_sf"/>
</dbReference>
<evidence type="ECO:0000313" key="14">
    <source>
        <dbReference type="EMBL" id="SHE48974.1"/>
    </source>
</evidence>
<dbReference type="InterPro" id="IPR036097">
    <property type="entry name" value="HisK_dim/P_sf"/>
</dbReference>
<dbReference type="SUPFAM" id="SSF55874">
    <property type="entry name" value="ATPase domain of HSP90 chaperone/DNA topoisomerase II/histidine kinase"/>
    <property type="match status" value="1"/>
</dbReference>
<feature type="transmembrane region" description="Helical" evidence="12">
    <location>
        <begin position="12"/>
        <end position="31"/>
    </location>
</feature>
<evidence type="ECO:0000256" key="1">
    <source>
        <dbReference type="ARBA" id="ARBA00000085"/>
    </source>
</evidence>
<gene>
    <name evidence="14" type="ORF">SAMN05443638_103174</name>
</gene>
<dbReference type="InterPro" id="IPR005467">
    <property type="entry name" value="His_kinase_dom"/>
</dbReference>
<dbReference type="EC" id="2.7.13.3" evidence="3"/>
<evidence type="ECO:0000256" key="6">
    <source>
        <dbReference type="ARBA" id="ARBA00022679"/>
    </source>
</evidence>
<dbReference type="SMART" id="SM00387">
    <property type="entry name" value="HATPase_c"/>
    <property type="match status" value="1"/>
</dbReference>
<dbReference type="CDD" id="cd00082">
    <property type="entry name" value="HisKA"/>
    <property type="match status" value="1"/>
</dbReference>